<evidence type="ECO:0000256" key="2">
    <source>
        <dbReference type="SAM" id="Phobius"/>
    </source>
</evidence>
<gene>
    <name evidence="3" type="ORF">XELAEV_18011399mg</name>
</gene>
<organism evidence="3 4">
    <name type="scientific">Xenopus laevis</name>
    <name type="common">African clawed frog</name>
    <dbReference type="NCBI Taxonomy" id="8355"/>
    <lineage>
        <taxon>Eukaryota</taxon>
        <taxon>Metazoa</taxon>
        <taxon>Chordata</taxon>
        <taxon>Craniata</taxon>
        <taxon>Vertebrata</taxon>
        <taxon>Euteleostomi</taxon>
        <taxon>Amphibia</taxon>
        <taxon>Batrachia</taxon>
        <taxon>Anura</taxon>
        <taxon>Pipoidea</taxon>
        <taxon>Pipidae</taxon>
        <taxon>Xenopodinae</taxon>
        <taxon>Xenopus</taxon>
        <taxon>Xenopus</taxon>
    </lineage>
</organism>
<proteinExistence type="predicted"/>
<evidence type="ECO:0000313" key="4">
    <source>
        <dbReference type="Proteomes" id="UP000694892"/>
    </source>
</evidence>
<protein>
    <submittedName>
        <fullName evidence="3">Uncharacterized protein</fullName>
    </submittedName>
</protein>
<dbReference type="EMBL" id="CM004468">
    <property type="protein sequence ID" value="OCT93723.1"/>
    <property type="molecule type" value="Genomic_DNA"/>
</dbReference>
<evidence type="ECO:0000256" key="1">
    <source>
        <dbReference type="SAM" id="MobiDB-lite"/>
    </source>
</evidence>
<feature type="region of interest" description="Disordered" evidence="1">
    <location>
        <begin position="1"/>
        <end position="34"/>
    </location>
</feature>
<keyword evidence="2" id="KW-0812">Transmembrane</keyword>
<keyword evidence="2" id="KW-1133">Transmembrane helix</keyword>
<accession>A0A974HXE7</accession>
<dbReference type="Proteomes" id="UP000694892">
    <property type="component" value="Chromosome 2L"/>
</dbReference>
<dbReference type="AlphaFoldDB" id="A0A974HXE7"/>
<reference evidence="4" key="1">
    <citation type="journal article" date="2016" name="Nature">
        <title>Genome evolution in the allotetraploid frog Xenopus laevis.</title>
        <authorList>
            <person name="Session A.M."/>
            <person name="Uno Y."/>
            <person name="Kwon T."/>
            <person name="Chapman J.A."/>
            <person name="Toyoda A."/>
            <person name="Takahashi S."/>
            <person name="Fukui A."/>
            <person name="Hikosaka A."/>
            <person name="Suzuki A."/>
            <person name="Kondo M."/>
            <person name="van Heeringen S.J."/>
            <person name="Quigley I."/>
            <person name="Heinz S."/>
            <person name="Ogino H."/>
            <person name="Ochi H."/>
            <person name="Hellsten U."/>
            <person name="Lyons J.B."/>
            <person name="Simakov O."/>
            <person name="Putnam N."/>
            <person name="Stites J."/>
            <person name="Kuroki Y."/>
            <person name="Tanaka T."/>
            <person name="Michiue T."/>
            <person name="Watanabe M."/>
            <person name="Bogdanovic O."/>
            <person name="Lister R."/>
            <person name="Georgiou G."/>
            <person name="Paranjpe S.S."/>
            <person name="van Kruijsbergen I."/>
            <person name="Shu S."/>
            <person name="Carlson J."/>
            <person name="Kinoshita T."/>
            <person name="Ohta Y."/>
            <person name="Mawaribuchi S."/>
            <person name="Jenkins J."/>
            <person name="Grimwood J."/>
            <person name="Schmutz J."/>
            <person name="Mitros T."/>
            <person name="Mozaffari S.V."/>
            <person name="Suzuki Y."/>
            <person name="Haramoto Y."/>
            <person name="Yamamoto T.S."/>
            <person name="Takagi C."/>
            <person name="Heald R."/>
            <person name="Miller K."/>
            <person name="Haudenschild C."/>
            <person name="Kitzman J."/>
            <person name="Nakayama T."/>
            <person name="Izutsu Y."/>
            <person name="Robert J."/>
            <person name="Fortriede J."/>
            <person name="Burns K."/>
            <person name="Lotay V."/>
            <person name="Karimi K."/>
            <person name="Yasuoka Y."/>
            <person name="Dichmann D.S."/>
            <person name="Flajnik M.F."/>
            <person name="Houston D.W."/>
            <person name="Shendure J."/>
            <person name="DuPasquier L."/>
            <person name="Vize P.D."/>
            <person name="Zorn A.M."/>
            <person name="Ito M."/>
            <person name="Marcotte E.M."/>
            <person name="Wallingford J.B."/>
            <person name="Ito Y."/>
            <person name="Asashima M."/>
            <person name="Ueno N."/>
            <person name="Matsuda Y."/>
            <person name="Veenstra G.J."/>
            <person name="Fujiyama A."/>
            <person name="Harland R.M."/>
            <person name="Taira M."/>
            <person name="Rokhsar D.S."/>
        </authorList>
    </citation>
    <scope>NUCLEOTIDE SEQUENCE [LARGE SCALE GENOMIC DNA]</scope>
    <source>
        <strain evidence="4">J</strain>
    </source>
</reference>
<sequence length="99" mass="11015">MEPNEYINQPIKNYPVQPTYPVQQTHPYTIPVNHPPPPPYNSQLNIVQYGAASPARSSSWSRRKKICVITAVVVIKVIIGVGLGVGLYFARSNTYNTFG</sequence>
<feature type="compositionally biased region" description="Polar residues" evidence="1">
    <location>
        <begin position="1"/>
        <end position="11"/>
    </location>
</feature>
<feature type="transmembrane region" description="Helical" evidence="2">
    <location>
        <begin position="66"/>
        <end position="90"/>
    </location>
</feature>
<keyword evidence="2" id="KW-0472">Membrane</keyword>
<name>A0A974HXE7_XENLA</name>
<evidence type="ECO:0000313" key="3">
    <source>
        <dbReference type="EMBL" id="OCT93723.1"/>
    </source>
</evidence>